<evidence type="ECO:0000313" key="2">
    <source>
        <dbReference type="Proteomes" id="UP001162483"/>
    </source>
</evidence>
<protein>
    <submittedName>
        <fullName evidence="1">Uncharacterized protein</fullName>
    </submittedName>
</protein>
<sequence length="77" mass="9334">MYTHRHMYTHTYMYIHAETCTDTYMYRHTYTPPPKKKLQYFIVHSQIRVLHSSRWQRAQHPLSLSSTIEQSDGSQCQ</sequence>
<comment type="caution">
    <text evidence="1">The sequence shown here is derived from an EMBL/GenBank/DDBJ whole genome shotgun (WGS) entry which is preliminary data.</text>
</comment>
<organism evidence="1 2">
    <name type="scientific">Staurois parvus</name>
    <dbReference type="NCBI Taxonomy" id="386267"/>
    <lineage>
        <taxon>Eukaryota</taxon>
        <taxon>Metazoa</taxon>
        <taxon>Chordata</taxon>
        <taxon>Craniata</taxon>
        <taxon>Vertebrata</taxon>
        <taxon>Euteleostomi</taxon>
        <taxon>Amphibia</taxon>
        <taxon>Batrachia</taxon>
        <taxon>Anura</taxon>
        <taxon>Neobatrachia</taxon>
        <taxon>Ranoidea</taxon>
        <taxon>Ranidae</taxon>
        <taxon>Staurois</taxon>
    </lineage>
</organism>
<proteinExistence type="predicted"/>
<keyword evidence="2" id="KW-1185">Reference proteome</keyword>
<gene>
    <name evidence="1" type="ORF">SPARVUS_LOCUS9870773</name>
</gene>
<reference evidence="1" key="1">
    <citation type="submission" date="2023-05" db="EMBL/GenBank/DDBJ databases">
        <authorList>
            <person name="Stuckert A."/>
        </authorList>
    </citation>
    <scope>NUCLEOTIDE SEQUENCE</scope>
</reference>
<name>A0ABN9EGC6_9NEOB</name>
<evidence type="ECO:0000313" key="1">
    <source>
        <dbReference type="EMBL" id="CAI9583767.1"/>
    </source>
</evidence>
<dbReference type="Proteomes" id="UP001162483">
    <property type="component" value="Unassembled WGS sequence"/>
</dbReference>
<dbReference type="EMBL" id="CATNWA010015478">
    <property type="protein sequence ID" value="CAI9583767.1"/>
    <property type="molecule type" value="Genomic_DNA"/>
</dbReference>
<accession>A0ABN9EGC6</accession>